<dbReference type="AlphaFoldDB" id="A0A928BTF2"/>
<dbReference type="Proteomes" id="UP000763088">
    <property type="component" value="Unassembled WGS sequence"/>
</dbReference>
<accession>A0A928BTF2</accession>
<dbReference type="Pfam" id="PF20050">
    <property type="entry name" value="DUF6452"/>
    <property type="match status" value="1"/>
</dbReference>
<organism evidence="1 2">
    <name type="scientific">Xylanibacter ruminicola</name>
    <name type="common">Prevotella ruminicola</name>
    <dbReference type="NCBI Taxonomy" id="839"/>
    <lineage>
        <taxon>Bacteria</taxon>
        <taxon>Pseudomonadati</taxon>
        <taxon>Bacteroidota</taxon>
        <taxon>Bacteroidia</taxon>
        <taxon>Bacteroidales</taxon>
        <taxon>Prevotellaceae</taxon>
        <taxon>Xylanibacter</taxon>
    </lineage>
</organism>
<evidence type="ECO:0008006" key="3">
    <source>
        <dbReference type="Google" id="ProtNLM"/>
    </source>
</evidence>
<comment type="caution">
    <text evidence="1">The sequence shown here is derived from an EMBL/GenBank/DDBJ whole genome shotgun (WGS) entry which is preliminary data.</text>
</comment>
<sequence length="163" mass="18477">MMKRVTYLFLGVLIAACTSIDCPVESNVATLYQVRNSDGTELTLTDSITVTTKTAKDSDTIIFNKGVSISSFSLPVSYKHPEDVLVFSFDNDNNNNLHVTDTVWIKKEDYPHFESVDCSAAFFHIITDVRYTRNYIDSIVIKNPSVTYDSKTVHFYFYPKSSN</sequence>
<dbReference type="PROSITE" id="PS51257">
    <property type="entry name" value="PROKAR_LIPOPROTEIN"/>
    <property type="match status" value="1"/>
</dbReference>
<evidence type="ECO:0000313" key="1">
    <source>
        <dbReference type="EMBL" id="MBE6266667.1"/>
    </source>
</evidence>
<evidence type="ECO:0000313" key="2">
    <source>
        <dbReference type="Proteomes" id="UP000763088"/>
    </source>
</evidence>
<gene>
    <name evidence="1" type="ORF">E7102_09380</name>
</gene>
<dbReference type="InterPro" id="IPR045607">
    <property type="entry name" value="DUF6452"/>
</dbReference>
<name>A0A928BTF2_XYLRU</name>
<protein>
    <recommendedName>
        <fullName evidence="3">Lipoprotein</fullName>
    </recommendedName>
</protein>
<dbReference type="EMBL" id="SUYD01000011">
    <property type="protein sequence ID" value="MBE6266667.1"/>
    <property type="molecule type" value="Genomic_DNA"/>
</dbReference>
<reference evidence="1" key="1">
    <citation type="submission" date="2019-04" db="EMBL/GenBank/DDBJ databases">
        <title>Evolution of Biomass-Degrading Anaerobic Consortia Revealed by Metagenomics.</title>
        <authorList>
            <person name="Peng X."/>
        </authorList>
    </citation>
    <scope>NUCLEOTIDE SEQUENCE</scope>
    <source>
        <strain evidence="1">SIG141</strain>
    </source>
</reference>
<proteinExistence type="predicted"/>